<evidence type="ECO:0000313" key="1">
    <source>
        <dbReference type="EMBL" id="MDR6550147.1"/>
    </source>
</evidence>
<proteinExistence type="predicted"/>
<gene>
    <name evidence="1" type="ORF">J2736_001330</name>
</gene>
<name>A0ABU1NTG1_9BACL</name>
<dbReference type="Proteomes" id="UP001267290">
    <property type="component" value="Unassembled WGS sequence"/>
</dbReference>
<organism evidence="1 2">
    <name type="scientific">Paenibacillus qinlingensis</name>
    <dbReference type="NCBI Taxonomy" id="1837343"/>
    <lineage>
        <taxon>Bacteria</taxon>
        <taxon>Bacillati</taxon>
        <taxon>Bacillota</taxon>
        <taxon>Bacilli</taxon>
        <taxon>Bacillales</taxon>
        <taxon>Paenibacillaceae</taxon>
        <taxon>Paenibacillus</taxon>
    </lineage>
</organism>
<dbReference type="EMBL" id="JAVDSB010000001">
    <property type="protein sequence ID" value="MDR6550147.1"/>
    <property type="molecule type" value="Genomic_DNA"/>
</dbReference>
<reference evidence="1 2" key="1">
    <citation type="submission" date="2023-07" db="EMBL/GenBank/DDBJ databases">
        <title>Sorghum-associated microbial communities from plants grown in Nebraska, USA.</title>
        <authorList>
            <person name="Schachtman D."/>
        </authorList>
    </citation>
    <scope>NUCLEOTIDE SEQUENCE [LARGE SCALE GENOMIC DNA]</scope>
    <source>
        <strain evidence="1 2">CC258</strain>
    </source>
</reference>
<comment type="caution">
    <text evidence="1">The sequence shown here is derived from an EMBL/GenBank/DDBJ whole genome shotgun (WGS) entry which is preliminary data.</text>
</comment>
<evidence type="ECO:0000313" key="2">
    <source>
        <dbReference type="Proteomes" id="UP001267290"/>
    </source>
</evidence>
<accession>A0ABU1NTG1</accession>
<keyword evidence="2" id="KW-1185">Reference proteome</keyword>
<sequence>MKQHGCSVLGQSDLKKDAKIHPFPLDMSRSIRKDANMHPFQPHLSFLWHIGKKGCIFAAILRNTL</sequence>
<protein>
    <submittedName>
        <fullName evidence="1">Uncharacterized protein</fullName>
    </submittedName>
</protein>